<dbReference type="OrthoDB" id="9769191at2"/>
<dbReference type="GO" id="GO:0016301">
    <property type="term" value="F:kinase activity"/>
    <property type="evidence" value="ECO:0007669"/>
    <property type="project" value="UniProtKB-KW"/>
</dbReference>
<evidence type="ECO:0000313" key="10">
    <source>
        <dbReference type="EMBL" id="MEL0565416.1"/>
    </source>
</evidence>
<reference evidence="9 11" key="1">
    <citation type="submission" date="2019-09" db="EMBL/GenBank/DDBJ databases">
        <title>Draft genome sequence assemblies of isolates from the urinary tract.</title>
        <authorList>
            <person name="Mores C.R."/>
            <person name="Putonti C."/>
            <person name="Wolfe A.J."/>
        </authorList>
    </citation>
    <scope>NUCLEOTIDE SEQUENCE [LARGE SCALE GENOMIC DNA]</scope>
    <source>
        <strain evidence="9 11">UMB246</strain>
    </source>
</reference>
<dbReference type="PANTHER" id="PTHR45008">
    <property type="entry name" value="PTS SYSTEM GLUCOSE-SPECIFIC EIIA COMPONENT"/>
    <property type="match status" value="1"/>
</dbReference>
<protein>
    <submittedName>
        <fullName evidence="9">PTS glucose transporter subunit IIA</fullName>
    </submittedName>
</protein>
<dbReference type="FunFam" id="2.70.70.10:FF:000001">
    <property type="entry name" value="PTS system glucose-specific IIA component"/>
    <property type="match status" value="1"/>
</dbReference>
<evidence type="ECO:0000313" key="9">
    <source>
        <dbReference type="EMBL" id="KAA9324396.1"/>
    </source>
</evidence>
<feature type="domain" description="PTS EIIA type-1" evidence="8">
    <location>
        <begin position="29"/>
        <end position="133"/>
    </location>
</feature>
<dbReference type="GO" id="GO:0009401">
    <property type="term" value="P:phosphoenolpyruvate-dependent sugar phosphotransferase system"/>
    <property type="evidence" value="ECO:0007669"/>
    <property type="project" value="UniProtKB-KW"/>
</dbReference>
<keyword evidence="5" id="KW-0808">Transferase</keyword>
<dbReference type="PANTHER" id="PTHR45008:SF1">
    <property type="entry name" value="PTS SYSTEM GLUCOSE-SPECIFIC EIIA COMPONENT"/>
    <property type="match status" value="1"/>
</dbReference>
<evidence type="ECO:0000256" key="6">
    <source>
        <dbReference type="ARBA" id="ARBA00022683"/>
    </source>
</evidence>
<dbReference type="NCBIfam" id="TIGR00830">
    <property type="entry name" value="PTBA"/>
    <property type="match status" value="1"/>
</dbReference>
<evidence type="ECO:0000256" key="2">
    <source>
        <dbReference type="ARBA" id="ARBA00004651"/>
    </source>
</evidence>
<dbReference type="GO" id="GO:0005737">
    <property type="term" value="C:cytoplasm"/>
    <property type="evidence" value="ECO:0007669"/>
    <property type="project" value="UniProtKB-SubCell"/>
</dbReference>
<dbReference type="EMBL" id="VYWW01000001">
    <property type="protein sequence ID" value="KAA9324396.1"/>
    <property type="molecule type" value="Genomic_DNA"/>
</dbReference>
<evidence type="ECO:0000256" key="3">
    <source>
        <dbReference type="ARBA" id="ARBA00022448"/>
    </source>
</evidence>
<evidence type="ECO:0000259" key="8">
    <source>
        <dbReference type="PROSITE" id="PS51093"/>
    </source>
</evidence>
<keyword evidence="3" id="KW-0813">Transport</keyword>
<sequence length="160" mass="17285">MFGLFKKSSKLKVISPVKGDLIPITDVNDDVFSTKMLGDGFAIEPIDGAVVAPLSGKITTLFPTKHALGITTDKGLEVLIHMGIDTVELKGAPFDVFVKMNQEIKAGDKLAQIDLDKIKQAGLSDTIIVVYTNMDLLNSVSDVDPRPILAGDVVQEIEYK</sequence>
<evidence type="ECO:0000313" key="12">
    <source>
        <dbReference type="Proteomes" id="UP001385848"/>
    </source>
</evidence>
<dbReference type="GO" id="GO:0005886">
    <property type="term" value="C:plasma membrane"/>
    <property type="evidence" value="ECO:0007669"/>
    <property type="project" value="UniProtKB-SubCell"/>
</dbReference>
<reference evidence="10 12" key="2">
    <citation type="submission" date="2024-04" db="EMBL/GenBank/DDBJ databases">
        <title>Three lactobacilli isolated from voided urine samples from females with type 2 diabetes.</title>
        <authorList>
            <person name="Kula A."/>
            <person name="Stegman N."/>
            <person name="Putonti C."/>
        </authorList>
    </citation>
    <scope>NUCLEOTIDE SEQUENCE [LARGE SCALE GENOMIC DNA]</scope>
    <source>
        <strain evidence="10 12">1855</strain>
    </source>
</reference>
<dbReference type="SUPFAM" id="SSF51261">
    <property type="entry name" value="Duplicated hybrid motif"/>
    <property type="match status" value="1"/>
</dbReference>
<dbReference type="RefSeq" id="WP_006585578.1">
    <property type="nucleotide sequence ID" value="NZ_CATOUV010000001.1"/>
</dbReference>
<dbReference type="InterPro" id="IPR050890">
    <property type="entry name" value="PTS_EIIA_component"/>
</dbReference>
<accession>A0A5N1IH00</accession>
<dbReference type="KEGG" id="lje:BUE77_07910"/>
<dbReference type="InterPro" id="IPR011055">
    <property type="entry name" value="Dup_hybrid_motif"/>
</dbReference>
<dbReference type="InterPro" id="IPR001127">
    <property type="entry name" value="PTS_EIIA_1_perm"/>
</dbReference>
<dbReference type="Pfam" id="PF00358">
    <property type="entry name" value="PTS_EIIA_1"/>
    <property type="match status" value="1"/>
</dbReference>
<dbReference type="EMBL" id="JBBVUL010000009">
    <property type="protein sequence ID" value="MEL0565416.1"/>
    <property type="molecule type" value="Genomic_DNA"/>
</dbReference>
<keyword evidence="7" id="KW-0418">Kinase</keyword>
<dbReference type="Proteomes" id="UP001385848">
    <property type="component" value="Unassembled WGS sequence"/>
</dbReference>
<evidence type="ECO:0000256" key="4">
    <source>
        <dbReference type="ARBA" id="ARBA00022597"/>
    </source>
</evidence>
<keyword evidence="4 9" id="KW-0762">Sugar transport</keyword>
<organism evidence="9 11">
    <name type="scientific">Lactobacillus jensenii</name>
    <dbReference type="NCBI Taxonomy" id="109790"/>
    <lineage>
        <taxon>Bacteria</taxon>
        <taxon>Bacillati</taxon>
        <taxon>Bacillota</taxon>
        <taxon>Bacilli</taxon>
        <taxon>Lactobacillales</taxon>
        <taxon>Lactobacillaceae</taxon>
        <taxon>Lactobacillus</taxon>
    </lineage>
</organism>
<evidence type="ECO:0000256" key="1">
    <source>
        <dbReference type="ARBA" id="ARBA00004496"/>
    </source>
</evidence>
<comment type="caution">
    <text evidence="9">The sequence shown here is derived from an EMBL/GenBank/DDBJ whole genome shotgun (WGS) entry which is preliminary data.</text>
</comment>
<gene>
    <name evidence="10" type="ORF">AAC431_05685</name>
    <name evidence="9" type="ORF">F6H94_00080</name>
</gene>
<evidence type="ECO:0000256" key="5">
    <source>
        <dbReference type="ARBA" id="ARBA00022679"/>
    </source>
</evidence>
<comment type="subcellular location">
    <subcellularLocation>
        <location evidence="2">Cell membrane</location>
        <topology evidence="2">Multi-pass membrane protein</topology>
    </subcellularLocation>
    <subcellularLocation>
        <location evidence="1">Cytoplasm</location>
    </subcellularLocation>
</comment>
<dbReference type="AlphaFoldDB" id="A0A5N1IH00"/>
<dbReference type="GeneID" id="31743644"/>
<evidence type="ECO:0000313" key="11">
    <source>
        <dbReference type="Proteomes" id="UP000327236"/>
    </source>
</evidence>
<name>A0A5N1IH00_LACJE</name>
<keyword evidence="12" id="KW-1185">Reference proteome</keyword>
<dbReference type="Proteomes" id="UP000327236">
    <property type="component" value="Unassembled WGS sequence"/>
</dbReference>
<dbReference type="PROSITE" id="PS00371">
    <property type="entry name" value="PTS_EIIA_TYPE_1_HIS"/>
    <property type="match status" value="1"/>
</dbReference>
<evidence type="ECO:0000256" key="7">
    <source>
        <dbReference type="ARBA" id="ARBA00022777"/>
    </source>
</evidence>
<keyword evidence="6" id="KW-0598">Phosphotransferase system</keyword>
<dbReference type="Gene3D" id="2.70.70.10">
    <property type="entry name" value="Glucose Permease (Domain IIA)"/>
    <property type="match status" value="1"/>
</dbReference>
<dbReference type="PROSITE" id="PS51093">
    <property type="entry name" value="PTS_EIIA_TYPE_1"/>
    <property type="match status" value="1"/>
</dbReference>
<proteinExistence type="predicted"/>